<name>A0A2Z3JA27_9DEIO</name>
<keyword evidence="4" id="KW-1185">Reference proteome</keyword>
<dbReference type="AlphaFoldDB" id="A0A2Z3JA27"/>
<evidence type="ECO:0000256" key="1">
    <source>
        <dbReference type="SAM" id="MobiDB-lite"/>
    </source>
</evidence>
<gene>
    <name evidence="3" type="ORF">DKM44_00170</name>
</gene>
<sequence>MAEATLAHERRRAFERSQLEMLRGYAETPGCRQAFLLYCDEAYTPPCHRCDNCEAGQRAEVPGQAKRRGPSRSAAGWFTGRSAKVRSSTKRTTRSRCC</sequence>
<protein>
    <recommendedName>
        <fullName evidence="2">ATP-dependent DNA helicase RecQ zinc-binding domain-containing protein</fullName>
    </recommendedName>
</protein>
<dbReference type="InterPro" id="IPR032284">
    <property type="entry name" value="RecQ_Zn-bd"/>
</dbReference>
<evidence type="ECO:0000259" key="2">
    <source>
        <dbReference type="Pfam" id="PF16124"/>
    </source>
</evidence>
<feature type="domain" description="ATP-dependent DNA helicase RecQ zinc-binding" evidence="2">
    <location>
        <begin position="7"/>
        <end position="54"/>
    </location>
</feature>
<dbReference type="Pfam" id="PF16124">
    <property type="entry name" value="RecQ_Zn_bind"/>
    <property type="match status" value="1"/>
</dbReference>
<dbReference type="KEGG" id="dez:DKM44_00170"/>
<accession>A0A2Z3JA27</accession>
<dbReference type="Proteomes" id="UP000245368">
    <property type="component" value="Chromosome"/>
</dbReference>
<organism evidence="3 4">
    <name type="scientific">Deinococcus irradiatisoli</name>
    <dbReference type="NCBI Taxonomy" id="2202254"/>
    <lineage>
        <taxon>Bacteria</taxon>
        <taxon>Thermotogati</taxon>
        <taxon>Deinococcota</taxon>
        <taxon>Deinococci</taxon>
        <taxon>Deinococcales</taxon>
        <taxon>Deinococcaceae</taxon>
        <taxon>Deinococcus</taxon>
    </lineage>
</organism>
<dbReference type="InterPro" id="IPR036388">
    <property type="entry name" value="WH-like_DNA-bd_sf"/>
</dbReference>
<dbReference type="EMBL" id="CP029494">
    <property type="protein sequence ID" value="AWN21845.1"/>
    <property type="molecule type" value="Genomic_DNA"/>
</dbReference>
<dbReference type="Gene3D" id="1.10.10.10">
    <property type="entry name" value="Winged helix-like DNA-binding domain superfamily/Winged helix DNA-binding domain"/>
    <property type="match status" value="1"/>
</dbReference>
<evidence type="ECO:0000313" key="4">
    <source>
        <dbReference type="Proteomes" id="UP000245368"/>
    </source>
</evidence>
<proteinExistence type="predicted"/>
<reference evidence="3 4" key="1">
    <citation type="submission" date="2018-05" db="EMBL/GenBank/DDBJ databases">
        <title>Complete Genome Sequence of Deinococcus sp. strain 17bor-2.</title>
        <authorList>
            <person name="Srinivasan S."/>
        </authorList>
    </citation>
    <scope>NUCLEOTIDE SEQUENCE [LARGE SCALE GENOMIC DNA]</scope>
    <source>
        <strain evidence="3 4">17bor-2</strain>
    </source>
</reference>
<feature type="region of interest" description="Disordered" evidence="1">
    <location>
        <begin position="62"/>
        <end position="98"/>
    </location>
</feature>
<evidence type="ECO:0000313" key="3">
    <source>
        <dbReference type="EMBL" id="AWN21845.1"/>
    </source>
</evidence>
<feature type="compositionally biased region" description="Basic residues" evidence="1">
    <location>
        <begin position="83"/>
        <end position="98"/>
    </location>
</feature>